<organism evidence="1 2">
    <name type="scientific">Eumeta variegata</name>
    <name type="common">Bagworm moth</name>
    <name type="synonym">Eumeta japonica</name>
    <dbReference type="NCBI Taxonomy" id="151549"/>
    <lineage>
        <taxon>Eukaryota</taxon>
        <taxon>Metazoa</taxon>
        <taxon>Ecdysozoa</taxon>
        <taxon>Arthropoda</taxon>
        <taxon>Hexapoda</taxon>
        <taxon>Insecta</taxon>
        <taxon>Pterygota</taxon>
        <taxon>Neoptera</taxon>
        <taxon>Endopterygota</taxon>
        <taxon>Lepidoptera</taxon>
        <taxon>Glossata</taxon>
        <taxon>Ditrysia</taxon>
        <taxon>Tineoidea</taxon>
        <taxon>Psychidae</taxon>
        <taxon>Oiketicinae</taxon>
        <taxon>Eumeta</taxon>
    </lineage>
</organism>
<keyword evidence="2" id="KW-1185">Reference proteome</keyword>
<dbReference type="Proteomes" id="UP000299102">
    <property type="component" value="Unassembled WGS sequence"/>
</dbReference>
<proteinExistence type="predicted"/>
<dbReference type="AlphaFoldDB" id="A0A4C1YWE6"/>
<reference evidence="1 2" key="1">
    <citation type="journal article" date="2019" name="Commun. Biol.">
        <title>The bagworm genome reveals a unique fibroin gene that provides high tensile strength.</title>
        <authorList>
            <person name="Kono N."/>
            <person name="Nakamura H."/>
            <person name="Ohtoshi R."/>
            <person name="Tomita M."/>
            <person name="Numata K."/>
            <person name="Arakawa K."/>
        </authorList>
    </citation>
    <scope>NUCLEOTIDE SEQUENCE [LARGE SCALE GENOMIC DNA]</scope>
</reference>
<evidence type="ECO:0000313" key="2">
    <source>
        <dbReference type="Proteomes" id="UP000299102"/>
    </source>
</evidence>
<name>A0A4C1YWE6_EUMVA</name>
<evidence type="ECO:0000313" key="1">
    <source>
        <dbReference type="EMBL" id="GBP80448.1"/>
    </source>
</evidence>
<gene>
    <name evidence="1" type="ORF">EVAR_53289_1</name>
</gene>
<protein>
    <submittedName>
        <fullName evidence="1">Uncharacterized protein</fullName>
    </submittedName>
</protein>
<accession>A0A4C1YWE6</accession>
<dbReference type="EMBL" id="BGZK01001463">
    <property type="protein sequence ID" value="GBP80448.1"/>
    <property type="molecule type" value="Genomic_DNA"/>
</dbReference>
<sequence length="100" mass="11038">MIVIDRRATAPFTSNLFIFVTPSSLTCQRTSSRGLAPNKHQLLRVIAPSRFAIGAKTWPGLGAGVVADVTRSPRCHWPARAGGCHAPAWRPFRESRDCYF</sequence>
<comment type="caution">
    <text evidence="1">The sequence shown here is derived from an EMBL/GenBank/DDBJ whole genome shotgun (WGS) entry which is preliminary data.</text>
</comment>